<gene>
    <name evidence="3" type="ORF">B0I36DRAFT_24671</name>
</gene>
<dbReference type="Proteomes" id="UP000756346">
    <property type="component" value="Unassembled WGS sequence"/>
</dbReference>
<evidence type="ECO:0000313" key="4">
    <source>
        <dbReference type="Proteomes" id="UP000756346"/>
    </source>
</evidence>
<name>A0A9P8YKF1_9PEZI</name>
<evidence type="ECO:0000256" key="2">
    <source>
        <dbReference type="SAM" id="Phobius"/>
    </source>
</evidence>
<evidence type="ECO:0000256" key="1">
    <source>
        <dbReference type="SAM" id="MobiDB-lite"/>
    </source>
</evidence>
<comment type="caution">
    <text evidence="3">The sequence shown here is derived from an EMBL/GenBank/DDBJ whole genome shotgun (WGS) entry which is preliminary data.</text>
</comment>
<dbReference type="EMBL" id="JAGTJQ010000001">
    <property type="protein sequence ID" value="KAH7041587.1"/>
    <property type="molecule type" value="Genomic_DNA"/>
</dbReference>
<keyword evidence="4" id="KW-1185">Reference proteome</keyword>
<dbReference type="RefSeq" id="XP_046019642.1">
    <property type="nucleotide sequence ID" value="XM_046150247.1"/>
</dbReference>
<feature type="region of interest" description="Disordered" evidence="1">
    <location>
        <begin position="1"/>
        <end position="28"/>
    </location>
</feature>
<organism evidence="3 4">
    <name type="scientific">Microdochium trichocladiopsis</name>
    <dbReference type="NCBI Taxonomy" id="1682393"/>
    <lineage>
        <taxon>Eukaryota</taxon>
        <taxon>Fungi</taxon>
        <taxon>Dikarya</taxon>
        <taxon>Ascomycota</taxon>
        <taxon>Pezizomycotina</taxon>
        <taxon>Sordariomycetes</taxon>
        <taxon>Xylariomycetidae</taxon>
        <taxon>Xylariales</taxon>
        <taxon>Microdochiaceae</taxon>
        <taxon>Microdochium</taxon>
    </lineage>
</organism>
<keyword evidence="2" id="KW-1133">Transmembrane helix</keyword>
<evidence type="ECO:0000313" key="3">
    <source>
        <dbReference type="EMBL" id="KAH7041587.1"/>
    </source>
</evidence>
<feature type="transmembrane region" description="Helical" evidence="2">
    <location>
        <begin position="129"/>
        <end position="147"/>
    </location>
</feature>
<reference evidence="3" key="1">
    <citation type="journal article" date="2021" name="Nat. Commun.">
        <title>Genetic determinants of endophytism in the Arabidopsis root mycobiome.</title>
        <authorList>
            <person name="Mesny F."/>
            <person name="Miyauchi S."/>
            <person name="Thiergart T."/>
            <person name="Pickel B."/>
            <person name="Atanasova L."/>
            <person name="Karlsson M."/>
            <person name="Huettel B."/>
            <person name="Barry K.W."/>
            <person name="Haridas S."/>
            <person name="Chen C."/>
            <person name="Bauer D."/>
            <person name="Andreopoulos W."/>
            <person name="Pangilinan J."/>
            <person name="LaButti K."/>
            <person name="Riley R."/>
            <person name="Lipzen A."/>
            <person name="Clum A."/>
            <person name="Drula E."/>
            <person name="Henrissat B."/>
            <person name="Kohler A."/>
            <person name="Grigoriev I.V."/>
            <person name="Martin F.M."/>
            <person name="Hacquard S."/>
        </authorList>
    </citation>
    <scope>NUCLEOTIDE SEQUENCE</scope>
    <source>
        <strain evidence="3">MPI-CAGE-CH-0230</strain>
    </source>
</reference>
<protein>
    <submittedName>
        <fullName evidence="3">Uncharacterized protein</fullName>
    </submittedName>
</protein>
<sequence length="207" mass="22153">MTCGGSGERRLGQRTTGRQEKKTGPTLCHGHEWAERGYKDCGMSQVRGGGPRQSVAPLNVRVTASPTWIAATWVVRSSTGRGLGGGGLAAGRTVYELRDGVGNGGGMGSGVVANDDTRRKGYMRIWKRYLLHLIVCMLCLVRVQVLGRYGTNLPLLHGLGRGRATRVSNRSCKVCNARNHPAVREGEALKASVVHETGGTTKAARVM</sequence>
<accession>A0A9P8YKF1</accession>
<feature type="compositionally biased region" description="Basic and acidic residues" evidence="1">
    <location>
        <begin position="7"/>
        <end position="28"/>
    </location>
</feature>
<keyword evidence="2" id="KW-0472">Membrane</keyword>
<keyword evidence="2" id="KW-0812">Transmembrane</keyword>
<proteinExistence type="predicted"/>
<dbReference type="GeneID" id="70179793"/>
<dbReference type="AlphaFoldDB" id="A0A9P8YKF1"/>